<sequence length="190" mass="21420">MSDTLCKLCVGSGVASASSMLPPYAPVRPPTVAPAQPHASSKFRAPSLAGPSTTQIEAKHEPLSQAMHDEVRTLCSTILWSAYCELPDPNDPDDYMRLNRVKSPPPSNWLAEAEKRVTIMFEAAGQEKISEYLRHEFSAWPRNNVNIMKALRDFAMWMRITGPFRRARRELGLLNEILGFDEKGRYWQSD</sequence>
<name>A0A6A6FWI0_9PEZI</name>
<dbReference type="EMBL" id="ML992662">
    <property type="protein sequence ID" value="KAF2217608.1"/>
    <property type="molecule type" value="Genomic_DNA"/>
</dbReference>
<dbReference type="AlphaFoldDB" id="A0A6A6FWI0"/>
<protein>
    <submittedName>
        <fullName evidence="2">Uncharacterized protein</fullName>
    </submittedName>
</protein>
<evidence type="ECO:0000256" key="1">
    <source>
        <dbReference type="SAM" id="MobiDB-lite"/>
    </source>
</evidence>
<reference evidence="2" key="1">
    <citation type="journal article" date="2020" name="Stud. Mycol.">
        <title>101 Dothideomycetes genomes: a test case for predicting lifestyles and emergence of pathogens.</title>
        <authorList>
            <person name="Haridas S."/>
            <person name="Albert R."/>
            <person name="Binder M."/>
            <person name="Bloem J."/>
            <person name="Labutti K."/>
            <person name="Salamov A."/>
            <person name="Andreopoulos B."/>
            <person name="Baker S."/>
            <person name="Barry K."/>
            <person name="Bills G."/>
            <person name="Bluhm B."/>
            <person name="Cannon C."/>
            <person name="Castanera R."/>
            <person name="Culley D."/>
            <person name="Daum C."/>
            <person name="Ezra D."/>
            <person name="Gonzalez J."/>
            <person name="Henrissat B."/>
            <person name="Kuo A."/>
            <person name="Liang C."/>
            <person name="Lipzen A."/>
            <person name="Lutzoni F."/>
            <person name="Magnuson J."/>
            <person name="Mondo S."/>
            <person name="Nolan M."/>
            <person name="Ohm R."/>
            <person name="Pangilinan J."/>
            <person name="Park H.-J."/>
            <person name="Ramirez L."/>
            <person name="Alfaro M."/>
            <person name="Sun H."/>
            <person name="Tritt A."/>
            <person name="Yoshinaga Y."/>
            <person name="Zwiers L.-H."/>
            <person name="Turgeon B."/>
            <person name="Goodwin S."/>
            <person name="Spatafora J."/>
            <person name="Crous P."/>
            <person name="Grigoriev I."/>
        </authorList>
    </citation>
    <scope>NUCLEOTIDE SEQUENCE</scope>
    <source>
        <strain evidence="2">SCOH1-5</strain>
    </source>
</reference>
<evidence type="ECO:0000313" key="3">
    <source>
        <dbReference type="Proteomes" id="UP000799539"/>
    </source>
</evidence>
<organism evidence="2 3">
    <name type="scientific">Cercospora zeae-maydis SCOH1-5</name>
    <dbReference type="NCBI Taxonomy" id="717836"/>
    <lineage>
        <taxon>Eukaryota</taxon>
        <taxon>Fungi</taxon>
        <taxon>Dikarya</taxon>
        <taxon>Ascomycota</taxon>
        <taxon>Pezizomycotina</taxon>
        <taxon>Dothideomycetes</taxon>
        <taxon>Dothideomycetidae</taxon>
        <taxon>Mycosphaerellales</taxon>
        <taxon>Mycosphaerellaceae</taxon>
        <taxon>Cercospora</taxon>
    </lineage>
</organism>
<dbReference type="OrthoDB" id="3650937at2759"/>
<keyword evidence="3" id="KW-1185">Reference proteome</keyword>
<evidence type="ECO:0000313" key="2">
    <source>
        <dbReference type="EMBL" id="KAF2217608.1"/>
    </source>
</evidence>
<gene>
    <name evidence="2" type="ORF">CERZMDRAFT_89569</name>
</gene>
<dbReference type="Proteomes" id="UP000799539">
    <property type="component" value="Unassembled WGS sequence"/>
</dbReference>
<feature type="region of interest" description="Disordered" evidence="1">
    <location>
        <begin position="31"/>
        <end position="54"/>
    </location>
</feature>
<proteinExistence type="predicted"/>
<accession>A0A6A6FWI0</accession>